<dbReference type="AlphaFoldDB" id="A0A0G4HN30"/>
<feature type="non-terminal residue" evidence="2">
    <location>
        <position position="101"/>
    </location>
</feature>
<evidence type="ECO:0000313" key="2">
    <source>
        <dbReference type="EMBL" id="CEM45644.1"/>
    </source>
</evidence>
<gene>
    <name evidence="2" type="ORF">Cvel_29386</name>
</gene>
<proteinExistence type="predicted"/>
<name>A0A0G4HN30_9ALVE</name>
<sequence length="101" mass="10568">MAQQPKEAGRSLDFDASPSGLLVTDIEEGPKPLPPSSVPTKGGGSRYLFRNVSVPSNTKIPASPGDSGDAGDGEEETEGDKLREIFSKSGRPGSWPCIPQV</sequence>
<protein>
    <submittedName>
        <fullName evidence="2">Uncharacterized protein</fullName>
    </submittedName>
</protein>
<feature type="region of interest" description="Disordered" evidence="1">
    <location>
        <begin position="1"/>
        <end position="101"/>
    </location>
</feature>
<accession>A0A0G4HN30</accession>
<evidence type="ECO:0000256" key="1">
    <source>
        <dbReference type="SAM" id="MobiDB-lite"/>
    </source>
</evidence>
<organism evidence="2">
    <name type="scientific">Chromera velia CCMP2878</name>
    <dbReference type="NCBI Taxonomy" id="1169474"/>
    <lineage>
        <taxon>Eukaryota</taxon>
        <taxon>Sar</taxon>
        <taxon>Alveolata</taxon>
        <taxon>Colpodellida</taxon>
        <taxon>Chromeraceae</taxon>
        <taxon>Chromera</taxon>
    </lineage>
</organism>
<reference evidence="2" key="1">
    <citation type="submission" date="2014-11" db="EMBL/GenBank/DDBJ databases">
        <authorList>
            <person name="Otto D Thomas"/>
            <person name="Naeem Raeece"/>
        </authorList>
    </citation>
    <scope>NUCLEOTIDE SEQUENCE</scope>
</reference>
<dbReference type="EMBL" id="CDMZ01003236">
    <property type="protein sequence ID" value="CEM45644.1"/>
    <property type="molecule type" value="Genomic_DNA"/>
</dbReference>
<feature type="compositionally biased region" description="Acidic residues" evidence="1">
    <location>
        <begin position="69"/>
        <end position="78"/>
    </location>
</feature>